<sequence>MDLHNAQTVLGNYPRTYGFSESCTNMKVVLGRQESGLELMISGRNVESSVGGIGGEIIQPVDVDASDSGRASSSQCKRRRKDDGHKIRVIRVAAPQMGNLDLPPEDGYTWKKYGQKEILRSRYPSYYCCTHQKFYKCPAKKQVQRLNHDHSTLEVTYRGVHTCQVSSTAPSAPRPPVEQGMIQPIATMQPPLPCSTSSSVITTHWLSMDIKPSVLEPTTSISNVQMFHEPGGTRSTTAGTLASGHFPEYQALPVADMANAMFNSGSSSSIGIENIFSSMEDKWNTGENKN</sequence>
<dbReference type="PANTHER" id="PTHR32096">
    <property type="entry name" value="WRKY TRANSCRIPTION FACTOR 30-RELATED-RELATED"/>
    <property type="match status" value="1"/>
</dbReference>
<keyword evidence="2" id="KW-0805">Transcription regulation</keyword>
<dbReference type="InterPro" id="IPR044810">
    <property type="entry name" value="WRKY_plant"/>
</dbReference>
<gene>
    <name evidence="8" type="ORF">OLEA9_A072148</name>
</gene>
<dbReference type="GO" id="GO:0005634">
    <property type="term" value="C:nucleus"/>
    <property type="evidence" value="ECO:0007669"/>
    <property type="project" value="UniProtKB-SubCell"/>
</dbReference>
<feature type="region of interest" description="Disordered" evidence="6">
    <location>
        <begin position="64"/>
        <end position="85"/>
    </location>
</feature>
<evidence type="ECO:0000313" key="9">
    <source>
        <dbReference type="Proteomes" id="UP000594638"/>
    </source>
</evidence>
<evidence type="ECO:0000259" key="7">
    <source>
        <dbReference type="PROSITE" id="PS50811"/>
    </source>
</evidence>
<evidence type="ECO:0000256" key="2">
    <source>
        <dbReference type="ARBA" id="ARBA00023015"/>
    </source>
</evidence>
<evidence type="ECO:0000256" key="6">
    <source>
        <dbReference type="SAM" id="MobiDB-lite"/>
    </source>
</evidence>
<protein>
    <submittedName>
        <fullName evidence="8">WRKY transcription factor 55</fullName>
    </submittedName>
</protein>
<dbReference type="EMBL" id="CACTIH010007244">
    <property type="protein sequence ID" value="CAA3005355.1"/>
    <property type="molecule type" value="Genomic_DNA"/>
</dbReference>
<dbReference type="Pfam" id="PF03106">
    <property type="entry name" value="WRKY"/>
    <property type="match status" value="1"/>
</dbReference>
<dbReference type="Gene3D" id="2.20.25.80">
    <property type="entry name" value="WRKY domain"/>
    <property type="match status" value="1"/>
</dbReference>
<accession>A0A8S0TKT7</accession>
<keyword evidence="4" id="KW-0804">Transcription</keyword>
<keyword evidence="9" id="KW-1185">Reference proteome</keyword>
<evidence type="ECO:0000256" key="5">
    <source>
        <dbReference type="ARBA" id="ARBA00023242"/>
    </source>
</evidence>
<comment type="caution">
    <text evidence="8">The sequence shown here is derived from an EMBL/GenBank/DDBJ whole genome shotgun (WGS) entry which is preliminary data.</text>
</comment>
<dbReference type="OrthoDB" id="684963at2759"/>
<evidence type="ECO:0000256" key="3">
    <source>
        <dbReference type="ARBA" id="ARBA00023125"/>
    </source>
</evidence>
<evidence type="ECO:0000256" key="1">
    <source>
        <dbReference type="ARBA" id="ARBA00004123"/>
    </source>
</evidence>
<dbReference type="AlphaFoldDB" id="A0A8S0TKT7"/>
<dbReference type="InterPro" id="IPR003657">
    <property type="entry name" value="WRKY_dom"/>
</dbReference>
<dbReference type="GO" id="GO:0000976">
    <property type="term" value="F:transcription cis-regulatory region binding"/>
    <property type="evidence" value="ECO:0007669"/>
    <property type="project" value="TreeGrafter"/>
</dbReference>
<reference evidence="8 9" key="1">
    <citation type="submission" date="2019-12" db="EMBL/GenBank/DDBJ databases">
        <authorList>
            <person name="Alioto T."/>
            <person name="Alioto T."/>
            <person name="Gomez Garrido J."/>
        </authorList>
    </citation>
    <scope>NUCLEOTIDE SEQUENCE [LARGE SCALE GENOMIC DNA]</scope>
</reference>
<keyword evidence="5" id="KW-0539">Nucleus</keyword>
<dbReference type="Proteomes" id="UP000594638">
    <property type="component" value="Unassembled WGS sequence"/>
</dbReference>
<keyword evidence="3" id="KW-0238">DNA-binding</keyword>
<evidence type="ECO:0000313" key="8">
    <source>
        <dbReference type="EMBL" id="CAA3005355.1"/>
    </source>
</evidence>
<name>A0A8S0TKT7_OLEEU</name>
<dbReference type="InterPro" id="IPR036576">
    <property type="entry name" value="WRKY_dom_sf"/>
</dbReference>
<proteinExistence type="predicted"/>
<comment type="subcellular location">
    <subcellularLocation>
        <location evidence="1">Nucleus</location>
    </subcellularLocation>
</comment>
<dbReference type="Gramene" id="OE9A072148T1">
    <property type="protein sequence ID" value="OE9A072148C1"/>
    <property type="gene ID" value="OE9A072148"/>
</dbReference>
<feature type="domain" description="WRKY" evidence="7">
    <location>
        <begin position="105"/>
        <end position="166"/>
    </location>
</feature>
<dbReference type="PANTHER" id="PTHR32096:SF146">
    <property type="entry name" value="WRKY TRANSCRIPTION FACTOR 19-RELATED"/>
    <property type="match status" value="1"/>
</dbReference>
<dbReference type="GO" id="GO:0003700">
    <property type="term" value="F:DNA-binding transcription factor activity"/>
    <property type="evidence" value="ECO:0007669"/>
    <property type="project" value="InterPro"/>
</dbReference>
<dbReference type="PROSITE" id="PS50811">
    <property type="entry name" value="WRKY"/>
    <property type="match status" value="1"/>
</dbReference>
<evidence type="ECO:0000256" key="4">
    <source>
        <dbReference type="ARBA" id="ARBA00023163"/>
    </source>
</evidence>
<dbReference type="SMART" id="SM00774">
    <property type="entry name" value="WRKY"/>
    <property type="match status" value="1"/>
</dbReference>
<dbReference type="SUPFAM" id="SSF118290">
    <property type="entry name" value="WRKY DNA-binding domain"/>
    <property type="match status" value="1"/>
</dbReference>
<organism evidence="8 9">
    <name type="scientific">Olea europaea subsp. europaea</name>
    <dbReference type="NCBI Taxonomy" id="158383"/>
    <lineage>
        <taxon>Eukaryota</taxon>
        <taxon>Viridiplantae</taxon>
        <taxon>Streptophyta</taxon>
        <taxon>Embryophyta</taxon>
        <taxon>Tracheophyta</taxon>
        <taxon>Spermatophyta</taxon>
        <taxon>Magnoliopsida</taxon>
        <taxon>eudicotyledons</taxon>
        <taxon>Gunneridae</taxon>
        <taxon>Pentapetalae</taxon>
        <taxon>asterids</taxon>
        <taxon>lamiids</taxon>
        <taxon>Lamiales</taxon>
        <taxon>Oleaceae</taxon>
        <taxon>Oleeae</taxon>
        <taxon>Olea</taxon>
    </lineage>
</organism>